<keyword evidence="1" id="KW-0812">Transmembrane</keyword>
<evidence type="ECO:0000313" key="4">
    <source>
        <dbReference type="Proteomes" id="UP001206925"/>
    </source>
</evidence>
<keyword evidence="4" id="KW-1185">Reference proteome</keyword>
<dbReference type="Pfam" id="PF07712">
    <property type="entry name" value="SURNod19"/>
    <property type="match status" value="1"/>
</dbReference>
<sequence length="459" mass="51028">MMSRGESLAFSFAITLLAIGVLKTKALENGLKTRVYLSPKITLHPGSVSNKYYYDIEFPKGHIAIKSFNAEVVDEAGDPVSLQETYLHHWIALRYYNRKGVNNIKYNVNLGYLQSDFILAGNAGICDSGLPQFFGLGSETRKTSTHVPDPYGIEVGNPLKVPTGYEEKWMFNIHAIDTRGAVDAMGCTECRCDLYNVTEDEYGQPLKPNYLGGVYCCYDGTQCKVNNGLESTERNLYLKYTIKWVDWSDSIIPVQIFILDVTDPWQYTGIHDCLIEYDIEKYSTKVATNDFTDTRRSSVILPIDGDVVYAVAHQHSGGIGSALYREDGRVICSSKPIYGQGNSAGDEAGYIVGRSTCYPKLGSARILKGEALTVESNYSNEKSHTGVMGHFYILVTDSSMGLNEAVHIHEDLKEVISLWGVAVFGLAIGVAILISCQKRNRNEDAYIYVPYCNLNTLFI</sequence>
<reference evidence="3" key="1">
    <citation type="submission" date="2022-06" db="EMBL/GenBank/DDBJ databases">
        <title>Uncovering the hologenomic basis of an extraordinary plant invasion.</title>
        <authorList>
            <person name="Bieker V.C."/>
            <person name="Martin M.D."/>
            <person name="Gilbert T."/>
            <person name="Hodgins K."/>
            <person name="Battlay P."/>
            <person name="Petersen B."/>
            <person name="Wilson J."/>
        </authorList>
    </citation>
    <scope>NUCLEOTIDE SEQUENCE</scope>
    <source>
        <strain evidence="3">AA19_3_7</strain>
        <tissue evidence="3">Leaf</tissue>
    </source>
</reference>
<dbReference type="PANTHER" id="PTHR33390">
    <property type="entry name" value="STRESS UP-REGULATED NOD 19 PROTEIN"/>
    <property type="match status" value="1"/>
</dbReference>
<accession>A0AAD5GRE6</accession>
<dbReference type="PANTHER" id="PTHR33390:SF1">
    <property type="entry name" value="STRESS UP-REGULATED NOD 19 PROTEIN"/>
    <property type="match status" value="1"/>
</dbReference>
<comment type="caution">
    <text evidence="3">The sequence shown here is derived from an EMBL/GenBank/DDBJ whole genome shotgun (WGS) entry which is preliminary data.</text>
</comment>
<organism evidence="3 4">
    <name type="scientific">Ambrosia artemisiifolia</name>
    <name type="common">Common ragweed</name>
    <dbReference type="NCBI Taxonomy" id="4212"/>
    <lineage>
        <taxon>Eukaryota</taxon>
        <taxon>Viridiplantae</taxon>
        <taxon>Streptophyta</taxon>
        <taxon>Embryophyta</taxon>
        <taxon>Tracheophyta</taxon>
        <taxon>Spermatophyta</taxon>
        <taxon>Magnoliopsida</taxon>
        <taxon>eudicotyledons</taxon>
        <taxon>Gunneridae</taxon>
        <taxon>Pentapetalae</taxon>
        <taxon>asterids</taxon>
        <taxon>campanulids</taxon>
        <taxon>Asterales</taxon>
        <taxon>Asteraceae</taxon>
        <taxon>Asteroideae</taxon>
        <taxon>Heliantheae alliance</taxon>
        <taxon>Heliantheae</taxon>
        <taxon>Ambrosia</taxon>
    </lineage>
</organism>
<feature type="chain" id="PRO_5042070606" description="Stress up-regulated Nod 19 protein" evidence="2">
    <location>
        <begin position="27"/>
        <end position="459"/>
    </location>
</feature>
<gene>
    <name evidence="3" type="ORF">M8C21_014837</name>
</gene>
<dbReference type="AlphaFoldDB" id="A0AAD5GRE6"/>
<evidence type="ECO:0008006" key="5">
    <source>
        <dbReference type="Google" id="ProtNLM"/>
    </source>
</evidence>
<keyword evidence="1" id="KW-1133">Transmembrane helix</keyword>
<name>A0AAD5GRE6_AMBAR</name>
<dbReference type="EMBL" id="JAMZMK010005705">
    <property type="protein sequence ID" value="KAI7752350.1"/>
    <property type="molecule type" value="Genomic_DNA"/>
</dbReference>
<protein>
    <recommendedName>
        <fullName evidence="5">Stress up-regulated Nod 19 protein</fullName>
    </recommendedName>
</protein>
<dbReference type="InterPro" id="IPR011692">
    <property type="entry name" value="Stress_up-reg_Nod19"/>
</dbReference>
<keyword evidence="1" id="KW-0472">Membrane</keyword>
<evidence type="ECO:0000313" key="3">
    <source>
        <dbReference type="EMBL" id="KAI7752350.1"/>
    </source>
</evidence>
<proteinExistence type="predicted"/>
<feature type="signal peptide" evidence="2">
    <location>
        <begin position="1"/>
        <end position="26"/>
    </location>
</feature>
<dbReference type="Proteomes" id="UP001206925">
    <property type="component" value="Unassembled WGS sequence"/>
</dbReference>
<keyword evidence="2" id="KW-0732">Signal</keyword>
<evidence type="ECO:0000256" key="1">
    <source>
        <dbReference type="SAM" id="Phobius"/>
    </source>
</evidence>
<evidence type="ECO:0000256" key="2">
    <source>
        <dbReference type="SAM" id="SignalP"/>
    </source>
</evidence>
<feature type="transmembrane region" description="Helical" evidence="1">
    <location>
        <begin position="416"/>
        <end position="436"/>
    </location>
</feature>